<sequence length="148" mass="17143">MLDEILNREISSETPVEISLSDVQKISQTLAKIRISYDDEIHKNEIKVYEELAESLFEVRLSKYLEDNYKGKGFDEFVFNILDKIKELYISLLSGNLIFNDDKILCKVMKDTIIESIELKKGDLIFLDLQKALALWTAEYITPCKIVS</sequence>
<dbReference type="Pfam" id="PF25864">
    <property type="entry name" value="Gins15_N"/>
    <property type="match status" value="1"/>
</dbReference>
<dbReference type="InterPro" id="IPR059061">
    <property type="entry name" value="Gins15_N"/>
</dbReference>
<dbReference type="EMBL" id="QEFD01000063">
    <property type="protein sequence ID" value="PVU76850.1"/>
    <property type="molecule type" value="Genomic_DNA"/>
</dbReference>
<dbReference type="Pfam" id="PF25865">
    <property type="entry name" value="Gins15_C"/>
    <property type="match status" value="1"/>
</dbReference>
<gene>
    <name evidence="3" type="ORF">DDW13_01815</name>
</gene>
<protein>
    <submittedName>
        <fullName evidence="3">Uncharacterized protein</fullName>
    </submittedName>
</protein>
<dbReference type="InterPro" id="IPR059062">
    <property type="entry name" value="Gins15_C"/>
</dbReference>
<dbReference type="Proteomes" id="UP000245638">
    <property type="component" value="Unassembled WGS sequence"/>
</dbReference>
<organism evidence="3 4">
    <name type="scientific">Acidianus hospitalis</name>
    <dbReference type="NCBI Taxonomy" id="563177"/>
    <lineage>
        <taxon>Archaea</taxon>
        <taxon>Thermoproteota</taxon>
        <taxon>Thermoprotei</taxon>
        <taxon>Sulfolobales</taxon>
        <taxon>Sulfolobaceae</taxon>
        <taxon>Acidianus</taxon>
    </lineage>
</organism>
<dbReference type="AlphaFoldDB" id="A0A2T9X9T9"/>
<name>A0A2T9X9T9_9CREN</name>
<accession>A0A2T9X9T9</accession>
<feature type="domain" description="Gins15 N-terminal" evidence="1">
    <location>
        <begin position="1"/>
        <end position="75"/>
    </location>
</feature>
<proteinExistence type="predicted"/>
<evidence type="ECO:0000259" key="2">
    <source>
        <dbReference type="Pfam" id="PF25865"/>
    </source>
</evidence>
<reference evidence="3 4" key="1">
    <citation type="journal article" date="2015" name="Appl. Environ. Microbiol.">
        <title>Nanoarchaeota, Their Sulfolobales Host, and Nanoarchaeota Virus Distribution across Yellowstone National Park Hot Springs.</title>
        <authorList>
            <person name="Munson-McGee J.H."/>
            <person name="Field E.K."/>
            <person name="Bateson M."/>
            <person name="Rooney C."/>
            <person name="Stepanauskas R."/>
            <person name="Young M.J."/>
        </authorList>
    </citation>
    <scope>NUCLEOTIDE SEQUENCE [LARGE SCALE GENOMIC DNA]</scope>
    <source>
        <strain evidence="3">SCGC AC-742_N10</strain>
    </source>
</reference>
<evidence type="ECO:0000313" key="3">
    <source>
        <dbReference type="EMBL" id="PVU76850.1"/>
    </source>
</evidence>
<comment type="caution">
    <text evidence="3">The sequence shown here is derived from an EMBL/GenBank/DDBJ whole genome shotgun (WGS) entry which is preliminary data.</text>
</comment>
<evidence type="ECO:0000313" key="4">
    <source>
        <dbReference type="Proteomes" id="UP000245638"/>
    </source>
</evidence>
<feature type="domain" description="Gins15 C-terminal" evidence="2">
    <location>
        <begin position="100"/>
        <end position="145"/>
    </location>
</feature>
<evidence type="ECO:0000259" key="1">
    <source>
        <dbReference type="Pfam" id="PF25864"/>
    </source>
</evidence>